<keyword evidence="9" id="KW-1185">Reference proteome</keyword>
<dbReference type="EMBL" id="AZHB01000012">
    <property type="protein sequence ID" value="OAA62363.1"/>
    <property type="molecule type" value="Genomic_DNA"/>
</dbReference>
<dbReference type="OrthoDB" id="3363151at2759"/>
<comment type="subcellular location">
    <subcellularLocation>
        <location evidence="1">Endomembrane system</location>
        <topology evidence="1">Multi-pass membrane protein</topology>
    </subcellularLocation>
</comment>
<feature type="region of interest" description="Disordered" evidence="6">
    <location>
        <begin position="375"/>
        <end position="404"/>
    </location>
</feature>
<dbReference type="GO" id="GO:0012505">
    <property type="term" value="C:endomembrane system"/>
    <property type="evidence" value="ECO:0007669"/>
    <property type="project" value="UniProtKB-SubCell"/>
</dbReference>
<dbReference type="Pfam" id="PF10332">
    <property type="entry name" value="DUF2418"/>
    <property type="match status" value="1"/>
</dbReference>
<dbReference type="RefSeq" id="XP_018704113.1">
    <property type="nucleotide sequence ID" value="XM_018848977.1"/>
</dbReference>
<dbReference type="GO" id="GO:0043007">
    <property type="term" value="P:maintenance of rDNA"/>
    <property type="evidence" value="ECO:0007669"/>
    <property type="project" value="TreeGrafter"/>
</dbReference>
<evidence type="ECO:0000313" key="8">
    <source>
        <dbReference type="EMBL" id="OAA62363.1"/>
    </source>
</evidence>
<dbReference type="AlphaFoldDB" id="A0A167V947"/>
<feature type="compositionally biased region" description="Polar residues" evidence="6">
    <location>
        <begin position="392"/>
        <end position="401"/>
    </location>
</feature>
<evidence type="ECO:0000313" key="9">
    <source>
        <dbReference type="Proteomes" id="UP000076744"/>
    </source>
</evidence>
<dbReference type="GO" id="GO:0007096">
    <property type="term" value="P:regulation of exit from mitosis"/>
    <property type="evidence" value="ECO:0007669"/>
    <property type="project" value="TreeGrafter"/>
</dbReference>
<keyword evidence="2 7" id="KW-0812">Transmembrane</keyword>
<name>A0A167V947_CORFA</name>
<keyword evidence="5" id="KW-0175">Coiled coil</keyword>
<gene>
    <name evidence="8" type="ORF">ISF_05372</name>
</gene>
<keyword evidence="4 7" id="KW-0472">Membrane</keyword>
<evidence type="ECO:0000256" key="5">
    <source>
        <dbReference type="SAM" id="Coils"/>
    </source>
</evidence>
<protein>
    <submittedName>
        <fullName evidence="8">Uncharacterized protein</fullName>
    </submittedName>
</protein>
<dbReference type="PANTHER" id="PTHR28293">
    <property type="entry name" value="NUCLEAR RIM PROTEIN 1"/>
    <property type="match status" value="1"/>
</dbReference>
<dbReference type="GeneID" id="30021664"/>
<evidence type="ECO:0000256" key="6">
    <source>
        <dbReference type="SAM" id="MobiDB-lite"/>
    </source>
</evidence>
<evidence type="ECO:0000256" key="1">
    <source>
        <dbReference type="ARBA" id="ARBA00004127"/>
    </source>
</evidence>
<evidence type="ECO:0000256" key="4">
    <source>
        <dbReference type="ARBA" id="ARBA00023136"/>
    </source>
</evidence>
<dbReference type="STRING" id="1081104.A0A167V947"/>
<comment type="caution">
    <text evidence="8">The sequence shown here is derived from an EMBL/GenBank/DDBJ whole genome shotgun (WGS) entry which is preliminary data.</text>
</comment>
<feature type="coiled-coil region" evidence="5">
    <location>
        <begin position="433"/>
        <end position="460"/>
    </location>
</feature>
<keyword evidence="3 7" id="KW-1133">Transmembrane helix</keyword>
<evidence type="ECO:0000256" key="3">
    <source>
        <dbReference type="ARBA" id="ARBA00022989"/>
    </source>
</evidence>
<dbReference type="Proteomes" id="UP000076744">
    <property type="component" value="Unassembled WGS sequence"/>
</dbReference>
<sequence>MPRLVRRKPLLQRISAVLNPMDSLLWLSEELETRDWDSENAGTQLGLGLNFVFLLARANSGSAQPADDVFGGEDKSLWLSLVVNTLVWGLGVFAVTNGVYTLTRTRKYRMFEANIDVQPGTPSARRVQVQGSPASSSPLRFLTSMITPDTPESRAHPDKKRDVWELAVWDPLPISLRLFCLFGPAHVLVYIMFLPLASLDPRPSITVFNTLVLQAILSAQLLLFCSKFAQQGKDNSIIQKEVMHEYDTKFVHPLMHPIVRDVGVQVSTDAGSSMEDLVDTGTPTTLIRRSFKTHKNPHIDEEESAPLRPSAVKPNLFTPSGRRSDSFSPMPTIRSSDSVATHVLDSNLARADHVLRLRKQARQERRALKESGDYLGVQGVNPETGRMDVETPTDSEGSQLSPVPPIEEQVRPKRMIVTFDEKVTEKEKKKMLLKAREAELRRMEKSKKEAEELANQLMWRRHTKEWSIVKDPGVDSLPRKQTAMLAGLYYFPI</sequence>
<reference evidence="8 9" key="1">
    <citation type="journal article" date="2016" name="Genome Biol. Evol.">
        <title>Divergent and convergent evolution of fungal pathogenicity.</title>
        <authorList>
            <person name="Shang Y."/>
            <person name="Xiao G."/>
            <person name="Zheng P."/>
            <person name="Cen K."/>
            <person name="Zhan S."/>
            <person name="Wang C."/>
        </authorList>
    </citation>
    <scope>NUCLEOTIDE SEQUENCE [LARGE SCALE GENOMIC DNA]</scope>
    <source>
        <strain evidence="8 9">ARSEF 2679</strain>
    </source>
</reference>
<feature type="region of interest" description="Disordered" evidence="6">
    <location>
        <begin position="297"/>
        <end position="334"/>
    </location>
</feature>
<evidence type="ECO:0000256" key="7">
    <source>
        <dbReference type="SAM" id="Phobius"/>
    </source>
</evidence>
<proteinExistence type="predicted"/>
<organism evidence="8 9">
    <name type="scientific">Cordyceps fumosorosea (strain ARSEF 2679)</name>
    <name type="common">Isaria fumosorosea</name>
    <dbReference type="NCBI Taxonomy" id="1081104"/>
    <lineage>
        <taxon>Eukaryota</taxon>
        <taxon>Fungi</taxon>
        <taxon>Dikarya</taxon>
        <taxon>Ascomycota</taxon>
        <taxon>Pezizomycotina</taxon>
        <taxon>Sordariomycetes</taxon>
        <taxon>Hypocreomycetidae</taxon>
        <taxon>Hypocreales</taxon>
        <taxon>Cordycipitaceae</taxon>
        <taxon>Cordyceps</taxon>
    </lineage>
</organism>
<feature type="transmembrane region" description="Helical" evidence="7">
    <location>
        <begin position="77"/>
        <end position="100"/>
    </location>
</feature>
<dbReference type="InterPro" id="IPR018819">
    <property type="entry name" value="Nur1/Mug154"/>
</dbReference>
<evidence type="ECO:0000256" key="2">
    <source>
        <dbReference type="ARBA" id="ARBA00022692"/>
    </source>
</evidence>
<feature type="transmembrane region" description="Helical" evidence="7">
    <location>
        <begin position="178"/>
        <end position="199"/>
    </location>
</feature>
<dbReference type="PANTHER" id="PTHR28293:SF1">
    <property type="entry name" value="NUCLEAR RIM PROTEIN 1"/>
    <property type="match status" value="1"/>
</dbReference>
<accession>A0A167V947</accession>